<dbReference type="InterPro" id="IPR005814">
    <property type="entry name" value="Aminotrans_3"/>
</dbReference>
<dbReference type="AlphaFoldDB" id="A0A0L0MDV9"/>
<comment type="caution">
    <text evidence="8">Lacks conserved residue(s) required for the propagation of feature annotation.</text>
</comment>
<evidence type="ECO:0000256" key="2">
    <source>
        <dbReference type="ARBA" id="ARBA00022571"/>
    </source>
</evidence>
<sequence>MNLDEFPVDSLMYITNRPDIVFTHGKGSWLYDNTGKRYLDFIQGWAVNSLGHCNEGMIEALDKQARTLINPSPAYYNGPMAQLAGLLTANSCFDKVFFANSGAEANEGAIKLARKWGKKFKGGAYEIITFDHSFHGRTIATMSASGKPGWDTIYVPQVPGFPKADLNDIASVEKLITDKTVGVMLEPIQGEGGVIPATREFMQQLRELTKKHNLLFIVDEVQSGCGRAGTLFAYELSGIEPDIMTLGKGIGGGVPLAALLSKADVAVFEAGDQGGTYNGNPLMSAVGYSVISQLVAPGFLESVREKGEYLKQELLKLSAERGFKGERGEGLLRALLLDSDKGPQIVEKARLMQPDGLLLNAARSNLLRFMPALNVTKEEIDQMMTMLRSVLDSL</sequence>
<comment type="cofactor">
    <cofactor evidence="8">
        <name>pyridoxal 5'-phosphate</name>
        <dbReference type="ChEBI" id="CHEBI:597326"/>
    </cofactor>
    <text evidence="8">Binds 1 pyridoxal phosphate per subunit.</text>
</comment>
<keyword evidence="2 8" id="KW-0055">Arginine biosynthesis</keyword>
<keyword evidence="4 8" id="KW-0028">Amino-acid biosynthesis</keyword>
<dbReference type="OrthoDB" id="3398487at2"/>
<dbReference type="NCBIfam" id="NF002325">
    <property type="entry name" value="PRK01278.1"/>
    <property type="match status" value="1"/>
</dbReference>
<evidence type="ECO:0000256" key="3">
    <source>
        <dbReference type="ARBA" id="ARBA00022576"/>
    </source>
</evidence>
<dbReference type="Proteomes" id="UP000036959">
    <property type="component" value="Unassembled WGS sequence"/>
</dbReference>
<evidence type="ECO:0000256" key="1">
    <source>
        <dbReference type="ARBA" id="ARBA00004946"/>
    </source>
</evidence>
<evidence type="ECO:0000256" key="4">
    <source>
        <dbReference type="ARBA" id="ARBA00022605"/>
    </source>
</evidence>
<comment type="catalytic activity">
    <reaction evidence="8">
        <text>N(2)-acetyl-L-ornithine + 2-oxoglutarate = N-acetyl-L-glutamate 5-semialdehyde + L-glutamate</text>
        <dbReference type="Rhea" id="RHEA:18049"/>
        <dbReference type="ChEBI" id="CHEBI:16810"/>
        <dbReference type="ChEBI" id="CHEBI:29123"/>
        <dbReference type="ChEBI" id="CHEBI:29985"/>
        <dbReference type="ChEBI" id="CHEBI:57805"/>
        <dbReference type="EC" id="2.6.1.11"/>
    </reaction>
</comment>
<dbReference type="GO" id="GO:0030170">
    <property type="term" value="F:pyridoxal phosphate binding"/>
    <property type="evidence" value="ECO:0007669"/>
    <property type="project" value="InterPro"/>
</dbReference>
<dbReference type="Gene3D" id="3.40.640.10">
    <property type="entry name" value="Type I PLP-dependent aspartate aminotransferase-like (Major domain)"/>
    <property type="match status" value="1"/>
</dbReference>
<dbReference type="PANTHER" id="PTHR11986:SF79">
    <property type="entry name" value="ACETYLORNITHINE AMINOTRANSFERASE, MITOCHONDRIAL"/>
    <property type="match status" value="1"/>
</dbReference>
<comment type="miscellaneous">
    <text evidence="8">May also have succinyldiaminopimelate aminotransferase activity, thus carrying out the corresponding step in lysine biosynthesis.</text>
</comment>
<feature type="binding site" evidence="8">
    <location>
        <begin position="219"/>
        <end position="222"/>
    </location>
    <ligand>
        <name>pyridoxal 5'-phosphate</name>
        <dbReference type="ChEBI" id="CHEBI:597326"/>
    </ligand>
</feature>
<evidence type="ECO:0000313" key="9">
    <source>
        <dbReference type="EMBL" id="KND60892.1"/>
    </source>
</evidence>
<dbReference type="InterPro" id="IPR004636">
    <property type="entry name" value="AcOrn/SuccOrn_fam"/>
</dbReference>
<dbReference type="Gene3D" id="3.90.1150.10">
    <property type="entry name" value="Aspartate Aminotransferase, domain 1"/>
    <property type="match status" value="1"/>
</dbReference>
<evidence type="ECO:0000256" key="6">
    <source>
        <dbReference type="ARBA" id="ARBA00022898"/>
    </source>
</evidence>
<dbReference type="PANTHER" id="PTHR11986">
    <property type="entry name" value="AMINOTRANSFERASE CLASS III"/>
    <property type="match status" value="1"/>
</dbReference>
<keyword evidence="10" id="KW-1185">Reference proteome</keyword>
<keyword evidence="3 8" id="KW-0032">Aminotransferase</keyword>
<dbReference type="PROSITE" id="PS00600">
    <property type="entry name" value="AA_TRANSFER_CLASS_3"/>
    <property type="match status" value="1"/>
</dbReference>
<dbReference type="FunFam" id="3.40.640.10:FF:000004">
    <property type="entry name" value="Acetylornithine aminotransferase"/>
    <property type="match status" value="1"/>
</dbReference>
<dbReference type="CDD" id="cd00610">
    <property type="entry name" value="OAT_like"/>
    <property type="match status" value="1"/>
</dbReference>
<feature type="modified residue" description="N6-(pyridoxal phosphate)lysine" evidence="8">
    <location>
        <position position="248"/>
    </location>
</feature>
<proteinExistence type="inferred from homology"/>
<name>A0A0L0MDV9_9BURK</name>
<dbReference type="GO" id="GO:0045303">
    <property type="term" value="F:diaminobutyrate-2-oxoglutarate transaminase activity"/>
    <property type="evidence" value="ECO:0007669"/>
    <property type="project" value="UniProtKB-EC"/>
</dbReference>
<comment type="pathway">
    <text evidence="8">Amino-acid biosynthesis; L-arginine biosynthesis; N(2)-acetyl-L-ornithine from L-glutamate: step 4/4.</text>
</comment>
<dbReference type="GO" id="GO:0005737">
    <property type="term" value="C:cytoplasm"/>
    <property type="evidence" value="ECO:0007669"/>
    <property type="project" value="UniProtKB-SubCell"/>
</dbReference>
<gene>
    <name evidence="8" type="primary">argD</name>
    <name evidence="9" type="ORF">BVER_00994</name>
</gene>
<feature type="binding site" evidence="8">
    <location>
        <position position="137"/>
    </location>
    <ligand>
        <name>N(2)-acetyl-L-ornithine</name>
        <dbReference type="ChEBI" id="CHEBI:57805"/>
    </ligand>
</feature>
<dbReference type="RefSeq" id="WP_050453226.1">
    <property type="nucleotide sequence ID" value="NZ_LFJJ01000041.1"/>
</dbReference>
<accession>A0A0L0MDV9</accession>
<dbReference type="PATRIC" id="fig|242163.4.peg.5037"/>
<reference evidence="10" key="1">
    <citation type="submission" date="2015-06" db="EMBL/GenBank/DDBJ databases">
        <title>Comparative genomics of Burkholderia leaf nodule symbionts.</title>
        <authorList>
            <person name="Carlier A."/>
            <person name="Eberl L."/>
            <person name="Pinto-Carbo M."/>
        </authorList>
    </citation>
    <scope>NUCLEOTIDE SEQUENCE [LARGE SCALE GENOMIC DNA]</scope>
    <source>
        <strain evidence="10">UZHbot4</strain>
    </source>
</reference>
<comment type="pathway">
    <text evidence="1">Amine and polyamine biosynthesis; ectoine biosynthesis; L-ectoine from L-aspartate 4-semialdehyde: step 1/3.</text>
</comment>
<comment type="similarity">
    <text evidence="8">Belongs to the class-III pyridoxal-phosphate-dependent aminotransferase family. ArgD subfamily.</text>
</comment>
<dbReference type="GO" id="GO:0003992">
    <property type="term" value="F:N2-acetyl-L-ornithine:2-oxoglutarate 5-aminotransferase activity"/>
    <property type="evidence" value="ECO:0007669"/>
    <property type="project" value="UniProtKB-UniRule"/>
</dbReference>
<dbReference type="InterPro" id="IPR015421">
    <property type="entry name" value="PyrdxlP-dep_Trfase_major"/>
</dbReference>
<dbReference type="Pfam" id="PF00202">
    <property type="entry name" value="Aminotran_3"/>
    <property type="match status" value="1"/>
</dbReference>
<comment type="caution">
    <text evidence="9">The sequence shown here is derived from an EMBL/GenBank/DDBJ whole genome shotgun (WGS) entry which is preliminary data.</text>
</comment>
<dbReference type="HAMAP" id="MF_01107">
    <property type="entry name" value="ArgD_aminotrans_3"/>
    <property type="match status" value="1"/>
</dbReference>
<dbReference type="GO" id="GO:0006526">
    <property type="term" value="P:L-arginine biosynthetic process"/>
    <property type="evidence" value="ECO:0007669"/>
    <property type="project" value="UniProtKB-UniRule"/>
</dbReference>
<organism evidence="9 10">
    <name type="scientific">Candidatus Burkholderia verschuerenii</name>
    <dbReference type="NCBI Taxonomy" id="242163"/>
    <lineage>
        <taxon>Bacteria</taxon>
        <taxon>Pseudomonadati</taxon>
        <taxon>Pseudomonadota</taxon>
        <taxon>Betaproteobacteria</taxon>
        <taxon>Burkholderiales</taxon>
        <taxon>Burkholderiaceae</taxon>
        <taxon>Burkholderia</taxon>
    </lineage>
</organism>
<evidence type="ECO:0000256" key="8">
    <source>
        <dbReference type="HAMAP-Rule" id="MF_01107"/>
    </source>
</evidence>
<evidence type="ECO:0000256" key="5">
    <source>
        <dbReference type="ARBA" id="ARBA00022679"/>
    </source>
</evidence>
<dbReference type="InterPro" id="IPR015424">
    <property type="entry name" value="PyrdxlP-dep_Trfase"/>
</dbReference>
<evidence type="ECO:0000313" key="10">
    <source>
        <dbReference type="Proteomes" id="UP000036959"/>
    </source>
</evidence>
<dbReference type="InterPro" id="IPR015422">
    <property type="entry name" value="PyrdxlP-dep_Trfase_small"/>
</dbReference>
<comment type="subcellular location">
    <subcellularLocation>
        <location evidence="8">Cytoplasm</location>
    </subcellularLocation>
</comment>
<keyword evidence="8" id="KW-0963">Cytoplasm</keyword>
<keyword evidence="6 8" id="KW-0663">Pyridoxal phosphate</keyword>
<dbReference type="EMBL" id="LFJJ01000041">
    <property type="protein sequence ID" value="KND60892.1"/>
    <property type="molecule type" value="Genomic_DNA"/>
</dbReference>
<feature type="binding site" evidence="8">
    <location>
        <position position="276"/>
    </location>
    <ligand>
        <name>pyridoxal 5'-phosphate</name>
        <dbReference type="ChEBI" id="CHEBI:597326"/>
    </ligand>
</feature>
<dbReference type="EC" id="2.6.1.11" evidence="8"/>
<dbReference type="PIRSF" id="PIRSF000521">
    <property type="entry name" value="Transaminase_4ab_Lys_Orn"/>
    <property type="match status" value="1"/>
</dbReference>
<feature type="binding site" evidence="8">
    <location>
        <begin position="102"/>
        <end position="103"/>
    </location>
    <ligand>
        <name>pyridoxal 5'-phosphate</name>
        <dbReference type="ChEBI" id="CHEBI:597326"/>
    </ligand>
</feature>
<dbReference type="NCBIfam" id="NF002985">
    <property type="entry name" value="PRK03715.1"/>
    <property type="match status" value="1"/>
</dbReference>
<evidence type="ECO:0000256" key="7">
    <source>
        <dbReference type="ARBA" id="ARBA00049111"/>
    </source>
</evidence>
<dbReference type="UniPathway" id="UPA00068">
    <property type="reaction ID" value="UER00109"/>
</dbReference>
<dbReference type="GO" id="GO:0042802">
    <property type="term" value="F:identical protein binding"/>
    <property type="evidence" value="ECO:0007669"/>
    <property type="project" value="TreeGrafter"/>
</dbReference>
<feature type="binding site" evidence="8">
    <location>
        <position position="134"/>
    </location>
    <ligand>
        <name>pyridoxal 5'-phosphate</name>
        <dbReference type="ChEBI" id="CHEBI:597326"/>
    </ligand>
</feature>
<protein>
    <recommendedName>
        <fullName evidence="8">Acetylornithine aminotransferase</fullName>
        <shortName evidence="8">ACOAT</shortName>
        <ecNumber evidence="8">2.6.1.11</ecNumber>
    </recommendedName>
</protein>
<dbReference type="SUPFAM" id="SSF53383">
    <property type="entry name" value="PLP-dependent transferases"/>
    <property type="match status" value="1"/>
</dbReference>
<dbReference type="InterPro" id="IPR050103">
    <property type="entry name" value="Class-III_PLP-dep_AT"/>
</dbReference>
<comment type="catalytic activity">
    <reaction evidence="7">
        <text>L-2,4-diaminobutanoate + 2-oxoglutarate = L-aspartate 4-semialdehyde + L-glutamate</text>
        <dbReference type="Rhea" id="RHEA:11160"/>
        <dbReference type="ChEBI" id="CHEBI:16810"/>
        <dbReference type="ChEBI" id="CHEBI:29985"/>
        <dbReference type="ChEBI" id="CHEBI:58761"/>
        <dbReference type="ChEBI" id="CHEBI:537519"/>
        <dbReference type="EC" id="2.6.1.76"/>
    </reaction>
</comment>
<comment type="subunit">
    <text evidence="8">Homodimer.</text>
</comment>
<keyword evidence="5 8" id="KW-0808">Transferase</keyword>
<dbReference type="InterPro" id="IPR049704">
    <property type="entry name" value="Aminotrans_3_PPA_site"/>
</dbReference>